<dbReference type="OrthoDB" id="7873211at2"/>
<dbReference type="AlphaFoldDB" id="A0A4V2SR08"/>
<dbReference type="EMBL" id="SLXP01000006">
    <property type="protein sequence ID" value="TCP40996.1"/>
    <property type="molecule type" value="Genomic_DNA"/>
</dbReference>
<proteinExistence type="predicted"/>
<name>A0A4V2SR08_9RHOB</name>
<comment type="caution">
    <text evidence="2">The sequence shown here is derived from an EMBL/GenBank/DDBJ whole genome shotgun (WGS) entry which is preliminary data.</text>
</comment>
<accession>A0A4V2SR08</accession>
<dbReference type="RefSeq" id="WP_132462271.1">
    <property type="nucleotide sequence ID" value="NZ_SLXP01000006.1"/>
</dbReference>
<dbReference type="Proteomes" id="UP000294835">
    <property type="component" value="Unassembled WGS sequence"/>
</dbReference>
<feature type="signal peptide" evidence="1">
    <location>
        <begin position="1"/>
        <end position="19"/>
    </location>
</feature>
<sequence>MIRIPVLPLLVAAALPAAAQVPDMPILPEGWDIPNIAPLPEGQRAEDPATLSISGAWIYATSKHTLLACDFPASPGEPMSGHMEIAEHDGGVTVTLVTGGRCDPASMCIFEGGIAGTILAVANSDTVDGEGGIAANGWAVVFTGTANGTGSGTSSYVHPKGYRCAWSYRVDLRRPAEGELD</sequence>
<keyword evidence="3" id="KW-1185">Reference proteome</keyword>
<gene>
    <name evidence="2" type="ORF">EV662_106213</name>
</gene>
<evidence type="ECO:0000256" key="1">
    <source>
        <dbReference type="SAM" id="SignalP"/>
    </source>
</evidence>
<organism evidence="2 3">
    <name type="scientific">Rhodovulum marinum</name>
    <dbReference type="NCBI Taxonomy" id="320662"/>
    <lineage>
        <taxon>Bacteria</taxon>
        <taxon>Pseudomonadati</taxon>
        <taxon>Pseudomonadota</taxon>
        <taxon>Alphaproteobacteria</taxon>
        <taxon>Rhodobacterales</taxon>
        <taxon>Paracoccaceae</taxon>
        <taxon>Rhodovulum</taxon>
    </lineage>
</organism>
<feature type="chain" id="PRO_5020441845" evidence="1">
    <location>
        <begin position="20"/>
        <end position="181"/>
    </location>
</feature>
<evidence type="ECO:0000313" key="2">
    <source>
        <dbReference type="EMBL" id="TCP40996.1"/>
    </source>
</evidence>
<reference evidence="2 3" key="1">
    <citation type="submission" date="2019-03" db="EMBL/GenBank/DDBJ databases">
        <title>Genomic Encyclopedia of Type Strains, Phase IV (KMG-IV): sequencing the most valuable type-strain genomes for metagenomic binning, comparative biology and taxonomic classification.</title>
        <authorList>
            <person name="Goeker M."/>
        </authorList>
    </citation>
    <scope>NUCLEOTIDE SEQUENCE [LARGE SCALE GENOMIC DNA]</scope>
    <source>
        <strain evidence="2 3">DSM 18063</strain>
    </source>
</reference>
<keyword evidence="1" id="KW-0732">Signal</keyword>
<evidence type="ECO:0000313" key="3">
    <source>
        <dbReference type="Proteomes" id="UP000294835"/>
    </source>
</evidence>
<protein>
    <submittedName>
        <fullName evidence="2">Uncharacterized protein</fullName>
    </submittedName>
</protein>